<dbReference type="Gene3D" id="1.10.10.60">
    <property type="entry name" value="Homeodomain-like"/>
    <property type="match status" value="2"/>
</dbReference>
<keyword evidence="6" id="KW-1185">Reference proteome</keyword>
<dbReference type="PANTHER" id="PTHR46796">
    <property type="entry name" value="HTH-TYPE TRANSCRIPTIONAL ACTIVATOR RHAS-RELATED"/>
    <property type="match status" value="1"/>
</dbReference>
<evidence type="ECO:0000313" key="5">
    <source>
        <dbReference type="EMBL" id="TVU69614.1"/>
    </source>
</evidence>
<comment type="caution">
    <text evidence="5">The sequence shown here is derived from an EMBL/GenBank/DDBJ whole genome shotgun (WGS) entry which is preliminary data.</text>
</comment>
<evidence type="ECO:0000313" key="6">
    <source>
        <dbReference type="Proteomes" id="UP000319941"/>
    </source>
</evidence>
<keyword evidence="1" id="KW-0805">Transcription regulation</keyword>
<dbReference type="AlphaFoldDB" id="A0A558HKF6"/>
<dbReference type="OrthoDB" id="5740883at2"/>
<evidence type="ECO:0000256" key="2">
    <source>
        <dbReference type="ARBA" id="ARBA00023125"/>
    </source>
</evidence>
<dbReference type="GO" id="GO:0043565">
    <property type="term" value="F:sequence-specific DNA binding"/>
    <property type="evidence" value="ECO:0007669"/>
    <property type="project" value="InterPro"/>
</dbReference>
<dbReference type="InterPro" id="IPR011051">
    <property type="entry name" value="RmlC_Cupin_sf"/>
</dbReference>
<dbReference type="RefSeq" id="WP_024952215.1">
    <property type="nucleotide sequence ID" value="NZ_CAWOWR010000127.1"/>
</dbReference>
<evidence type="ECO:0000256" key="1">
    <source>
        <dbReference type="ARBA" id="ARBA00023015"/>
    </source>
</evidence>
<dbReference type="PROSITE" id="PS00041">
    <property type="entry name" value="HTH_ARAC_FAMILY_1"/>
    <property type="match status" value="1"/>
</dbReference>
<gene>
    <name evidence="5" type="ORF">FQP86_10920</name>
</gene>
<sequence>MTTLSLRAYTSQATVHDHEQHQLVLPIRGHLDIQVGSHQGTVVTGECVIIRPGESHLFHAKDAARFIVADLDSLPDNLAASQRVVFSISTLLMNYLLFLEAQLQGEVDRNIDQLSIALFLGLLEKQTCDHRVDRRLLRVLDTMKAQLDQPHDVASLARLAHLSPTQFHKVFRDSLGISVKQYLTARRMERARAQLIHTDLSVQQVAEAVGYQNLSAFSRRFSCYFGQSPREMTRQYSSLTPATD</sequence>
<dbReference type="SMART" id="SM00342">
    <property type="entry name" value="HTH_ARAC"/>
    <property type="match status" value="1"/>
</dbReference>
<accession>A0A558HKF6</accession>
<dbReference type="InterPro" id="IPR050204">
    <property type="entry name" value="AraC_XylS_family_regulators"/>
</dbReference>
<dbReference type="STRING" id="553385.GCA_000591415_02169"/>
<dbReference type="EMBL" id="VNFH01000007">
    <property type="protein sequence ID" value="TVU69614.1"/>
    <property type="molecule type" value="Genomic_DNA"/>
</dbReference>
<keyword evidence="2" id="KW-0238">DNA-binding</keyword>
<dbReference type="Gene3D" id="2.60.120.10">
    <property type="entry name" value="Jelly Rolls"/>
    <property type="match status" value="1"/>
</dbReference>
<protein>
    <submittedName>
        <fullName evidence="5">Helix-turn-helix transcriptional regulator</fullName>
    </submittedName>
</protein>
<dbReference type="PROSITE" id="PS01124">
    <property type="entry name" value="HTH_ARAC_FAMILY_2"/>
    <property type="match status" value="1"/>
</dbReference>
<organism evidence="5 6">
    <name type="scientific">Cobetia crustatorum</name>
    <dbReference type="NCBI Taxonomy" id="553385"/>
    <lineage>
        <taxon>Bacteria</taxon>
        <taxon>Pseudomonadati</taxon>
        <taxon>Pseudomonadota</taxon>
        <taxon>Gammaproteobacteria</taxon>
        <taxon>Oceanospirillales</taxon>
        <taxon>Halomonadaceae</taxon>
        <taxon>Cobetia</taxon>
    </lineage>
</organism>
<dbReference type="GO" id="GO:0003700">
    <property type="term" value="F:DNA-binding transcription factor activity"/>
    <property type="evidence" value="ECO:0007669"/>
    <property type="project" value="InterPro"/>
</dbReference>
<evidence type="ECO:0000256" key="3">
    <source>
        <dbReference type="ARBA" id="ARBA00023163"/>
    </source>
</evidence>
<dbReference type="Pfam" id="PF12833">
    <property type="entry name" value="HTH_18"/>
    <property type="match status" value="1"/>
</dbReference>
<evidence type="ECO:0000259" key="4">
    <source>
        <dbReference type="PROSITE" id="PS01124"/>
    </source>
</evidence>
<dbReference type="SUPFAM" id="SSF51182">
    <property type="entry name" value="RmlC-like cupins"/>
    <property type="match status" value="1"/>
</dbReference>
<dbReference type="InterPro" id="IPR014710">
    <property type="entry name" value="RmlC-like_jellyroll"/>
</dbReference>
<keyword evidence="3" id="KW-0804">Transcription</keyword>
<feature type="domain" description="HTH araC/xylS-type" evidence="4">
    <location>
        <begin position="137"/>
        <end position="235"/>
    </location>
</feature>
<dbReference type="SUPFAM" id="SSF46689">
    <property type="entry name" value="Homeodomain-like"/>
    <property type="match status" value="2"/>
</dbReference>
<name>A0A558HKF6_9GAMM</name>
<dbReference type="InterPro" id="IPR018062">
    <property type="entry name" value="HTH_AraC-typ_CS"/>
</dbReference>
<proteinExistence type="predicted"/>
<dbReference type="Proteomes" id="UP000319941">
    <property type="component" value="Unassembled WGS sequence"/>
</dbReference>
<dbReference type="InterPro" id="IPR018060">
    <property type="entry name" value="HTH_AraC"/>
</dbReference>
<reference evidence="5 6" key="1">
    <citation type="submission" date="2019-07" db="EMBL/GenBank/DDBJ databases">
        <title>Diversity of Bacteria from Kongsfjorden, Arctic.</title>
        <authorList>
            <person name="Yu Y."/>
        </authorList>
    </citation>
    <scope>NUCLEOTIDE SEQUENCE [LARGE SCALE GENOMIC DNA]</scope>
    <source>
        <strain evidence="5 6">SM1923</strain>
    </source>
</reference>
<dbReference type="InterPro" id="IPR009057">
    <property type="entry name" value="Homeodomain-like_sf"/>
</dbReference>